<protein>
    <submittedName>
        <fullName evidence="1">Uncharacterized protein</fullName>
    </submittedName>
</protein>
<reference evidence="1" key="1">
    <citation type="journal article" date="2023" name="G3 (Bethesda)">
        <title>A reference genome for the long-term kleptoplast-retaining sea slug Elysia crispata morphotype clarki.</title>
        <authorList>
            <person name="Eastman K.E."/>
            <person name="Pendleton A.L."/>
            <person name="Shaikh M.A."/>
            <person name="Suttiyut T."/>
            <person name="Ogas R."/>
            <person name="Tomko P."/>
            <person name="Gavelis G."/>
            <person name="Widhalm J.R."/>
            <person name="Wisecaver J.H."/>
        </authorList>
    </citation>
    <scope>NUCLEOTIDE SEQUENCE</scope>
    <source>
        <strain evidence="1">ECLA1</strain>
    </source>
</reference>
<accession>A0AAE1AL84</accession>
<comment type="caution">
    <text evidence="1">The sequence shown here is derived from an EMBL/GenBank/DDBJ whole genome shotgun (WGS) entry which is preliminary data.</text>
</comment>
<evidence type="ECO:0000313" key="1">
    <source>
        <dbReference type="EMBL" id="KAK3789864.1"/>
    </source>
</evidence>
<dbReference type="EMBL" id="JAWDGP010001626">
    <property type="protein sequence ID" value="KAK3789864.1"/>
    <property type="molecule type" value="Genomic_DNA"/>
</dbReference>
<organism evidence="1 2">
    <name type="scientific">Elysia crispata</name>
    <name type="common">lettuce slug</name>
    <dbReference type="NCBI Taxonomy" id="231223"/>
    <lineage>
        <taxon>Eukaryota</taxon>
        <taxon>Metazoa</taxon>
        <taxon>Spiralia</taxon>
        <taxon>Lophotrochozoa</taxon>
        <taxon>Mollusca</taxon>
        <taxon>Gastropoda</taxon>
        <taxon>Heterobranchia</taxon>
        <taxon>Euthyneura</taxon>
        <taxon>Panpulmonata</taxon>
        <taxon>Sacoglossa</taxon>
        <taxon>Placobranchoidea</taxon>
        <taxon>Plakobranchidae</taxon>
        <taxon>Elysia</taxon>
    </lineage>
</organism>
<name>A0AAE1AL84_9GAST</name>
<sequence length="123" mass="14017">MPRLLLWRQTKPTRCAESGRKTERANGGEQEGLTRFLQHCAALNTAAFRISFHRKQKLYREAMEPKYSFSRNSIGMAWGWLRGCQVSRNSIGMAWVGSEGVRCPSELESDCCSPTDHTYNIES</sequence>
<dbReference type="AlphaFoldDB" id="A0AAE1AL84"/>
<evidence type="ECO:0000313" key="2">
    <source>
        <dbReference type="Proteomes" id="UP001283361"/>
    </source>
</evidence>
<proteinExistence type="predicted"/>
<dbReference type="Proteomes" id="UP001283361">
    <property type="component" value="Unassembled WGS sequence"/>
</dbReference>
<keyword evidence="2" id="KW-1185">Reference proteome</keyword>
<gene>
    <name evidence="1" type="ORF">RRG08_060417</name>
</gene>